<dbReference type="SUPFAM" id="SSF89796">
    <property type="entry name" value="CoA-transferase family III (CaiB/BaiF)"/>
    <property type="match status" value="1"/>
</dbReference>
<proteinExistence type="predicted"/>
<dbReference type="OrthoDB" id="7208981at2"/>
<dbReference type="PANTHER" id="PTHR48207:SF3">
    <property type="entry name" value="SUCCINATE--HYDROXYMETHYLGLUTARATE COA-TRANSFERASE"/>
    <property type="match status" value="1"/>
</dbReference>
<name>A0A1G8QD00_9RHOB</name>
<dbReference type="Gene3D" id="3.40.50.10540">
    <property type="entry name" value="Crotonobetainyl-coa:carnitine coa-transferase, domain 1"/>
    <property type="match status" value="1"/>
</dbReference>
<evidence type="ECO:0000313" key="2">
    <source>
        <dbReference type="EMBL" id="SDJ02689.1"/>
    </source>
</evidence>
<dbReference type="AlphaFoldDB" id="A0A1G8QD00"/>
<dbReference type="Gene3D" id="3.30.1540.10">
    <property type="entry name" value="formyl-coa transferase, domain 3"/>
    <property type="match status" value="1"/>
</dbReference>
<dbReference type="STRING" id="555512.SAMN04487993_101557"/>
<evidence type="ECO:0000256" key="1">
    <source>
        <dbReference type="ARBA" id="ARBA00022679"/>
    </source>
</evidence>
<dbReference type="RefSeq" id="WP_089849195.1">
    <property type="nucleotide sequence ID" value="NZ_FNEJ01000015.1"/>
</dbReference>
<dbReference type="InterPro" id="IPR003673">
    <property type="entry name" value="CoA-Trfase_fam_III"/>
</dbReference>
<dbReference type="InterPro" id="IPR050483">
    <property type="entry name" value="CoA-transferase_III_domain"/>
</dbReference>
<dbReference type="Pfam" id="PF02515">
    <property type="entry name" value="CoA_transf_3"/>
    <property type="match status" value="1"/>
</dbReference>
<protein>
    <submittedName>
        <fullName evidence="2">CoA-transferase family III</fullName>
    </submittedName>
</protein>
<gene>
    <name evidence="2" type="ORF">SAMN04487993_101557</name>
</gene>
<dbReference type="PANTHER" id="PTHR48207">
    <property type="entry name" value="SUCCINATE--HYDROXYMETHYLGLUTARATE COA-TRANSFERASE"/>
    <property type="match status" value="1"/>
</dbReference>
<accession>A0A1G8QD00</accession>
<reference evidence="2 3" key="1">
    <citation type="submission" date="2016-10" db="EMBL/GenBank/DDBJ databases">
        <authorList>
            <person name="de Groot N.N."/>
        </authorList>
    </citation>
    <scope>NUCLEOTIDE SEQUENCE [LARGE SCALE GENOMIC DNA]</scope>
    <source>
        <strain evidence="2 3">DSM 26424</strain>
    </source>
</reference>
<dbReference type="InterPro" id="IPR023606">
    <property type="entry name" value="CoA-Trfase_III_dom_1_sf"/>
</dbReference>
<dbReference type="Proteomes" id="UP000199093">
    <property type="component" value="Unassembled WGS sequence"/>
</dbReference>
<evidence type="ECO:0000313" key="3">
    <source>
        <dbReference type="Proteomes" id="UP000199093"/>
    </source>
</evidence>
<dbReference type="InterPro" id="IPR044855">
    <property type="entry name" value="CoA-Trfase_III_dom3_sf"/>
</dbReference>
<dbReference type="GO" id="GO:0008410">
    <property type="term" value="F:CoA-transferase activity"/>
    <property type="evidence" value="ECO:0007669"/>
    <property type="project" value="TreeGrafter"/>
</dbReference>
<organism evidence="2 3">
    <name type="scientific">Salipiger marinus</name>
    <dbReference type="NCBI Taxonomy" id="555512"/>
    <lineage>
        <taxon>Bacteria</taxon>
        <taxon>Pseudomonadati</taxon>
        <taxon>Pseudomonadota</taxon>
        <taxon>Alphaproteobacteria</taxon>
        <taxon>Rhodobacterales</taxon>
        <taxon>Roseobacteraceae</taxon>
        <taxon>Salipiger</taxon>
    </lineage>
</organism>
<sequence>MTVATAMKPPLDGIRVIDLTRVLSGPFCSMLLGDMGAEVIKIESPAGDPVRGQGHHKNGFSWYFASFNRNKKSVVLDLYSDEGRQALARLLETADVLVENFRPGVLARMGFPQEELDRLNPRLIVASVNGFGSTGPYIDRPAFDFIAQAMSGFMSVNGPADQPPLRAAQPVTDLVAGLYTAFGIVSALHGRNRDGAGQAVETSMVNGVLSMMAYLASEHFVTGENPQRTGNDHPLVAPYGLYNAADGQIAIAASNDQVLGRLLAEIGLPDLLSDPRFDSNDKRFARREELHGLLDAALASDTRENWIVRLNRAGVPTGKIQTLKEVFADPQIQAQDMAIDVPHGEDRGTVRMLGFPVKLSRTPCAARLPAPRLGEHTEEVLAALARERG</sequence>
<keyword evidence="3" id="KW-1185">Reference proteome</keyword>
<dbReference type="EMBL" id="FNEJ01000015">
    <property type="protein sequence ID" value="SDJ02689.1"/>
    <property type="molecule type" value="Genomic_DNA"/>
</dbReference>
<keyword evidence="1 2" id="KW-0808">Transferase</keyword>